<proteinExistence type="inferred from homology"/>
<dbReference type="GO" id="GO:0006354">
    <property type="term" value="P:DNA-templated transcription elongation"/>
    <property type="evidence" value="ECO:0007669"/>
    <property type="project" value="TreeGrafter"/>
</dbReference>
<accession>A0A097SSM6</accession>
<dbReference type="NCBIfam" id="TIGR01462">
    <property type="entry name" value="greA"/>
    <property type="match status" value="1"/>
</dbReference>
<comment type="similarity">
    <text evidence="1 8 9">Belongs to the GreA/GreB family.</text>
</comment>
<dbReference type="SUPFAM" id="SSF46557">
    <property type="entry name" value="GreA transcript cleavage protein, N-terminal domain"/>
    <property type="match status" value="1"/>
</dbReference>
<keyword evidence="5 8" id="KW-0804">Transcription</keyword>
<dbReference type="EMBL" id="CP007711">
    <property type="protein sequence ID" value="AIV03598.1"/>
    <property type="molecule type" value="Genomic_DNA"/>
</dbReference>
<dbReference type="FunFam" id="1.10.287.180:FF:000001">
    <property type="entry name" value="Transcription elongation factor GreA"/>
    <property type="match status" value="1"/>
</dbReference>
<keyword evidence="12" id="KW-0251">Elongation factor</keyword>
<feature type="domain" description="Transcription elongation factor GreA/GreB N-terminal" evidence="11">
    <location>
        <begin position="11"/>
        <end position="81"/>
    </location>
</feature>
<comment type="function">
    <text evidence="6 8 9">Necessary for efficient RNA polymerase transcription elongation past template-encoded arresting sites. The arresting sites in DNA have the property of trapping a certain fraction of elongating RNA polymerases that pass through, resulting in locked ternary complexes. Cleavage of the nascent transcript by cleavage factors such as GreA or GreB allows the resumption of elongation from the new 3'terminus. GreA releases sequences of 2 to 3 nucleotides.</text>
</comment>
<protein>
    <recommendedName>
        <fullName evidence="2 8">Transcription elongation factor GreA</fullName>
    </recommendedName>
    <alternativeName>
        <fullName evidence="7 8">Transcript cleavage factor GreA</fullName>
    </alternativeName>
</protein>
<dbReference type="KEGG" id="mgj:MGM1_2210"/>
<name>A0A097SSM6_9BACT</name>
<evidence type="ECO:0000256" key="6">
    <source>
        <dbReference type="ARBA" id="ARBA00024916"/>
    </source>
</evidence>
<keyword evidence="8" id="KW-0175">Coiled coil</keyword>
<keyword evidence="3 8" id="KW-0805">Transcription regulation</keyword>
<evidence type="ECO:0000256" key="4">
    <source>
        <dbReference type="ARBA" id="ARBA00023125"/>
    </source>
</evidence>
<reference evidence="12 13" key="1">
    <citation type="journal article" date="2014" name="PLoS ONE">
        <title>An emerging Mycoplasma associated with trichomoniasis, vaginal infection and disease.</title>
        <authorList>
            <consortium name="Vaginal Microbiome Consortium"/>
            <person name="Fettweis J.M."/>
            <person name="Serrano M.G."/>
            <person name="Huang B."/>
            <person name="Brooks J.P."/>
            <person name="Glascock A.L."/>
            <person name="Sheth N.U."/>
            <person name="Strauss J.F.III."/>
            <person name="Jefferson K.K."/>
            <person name="Buck G.A."/>
        </authorList>
    </citation>
    <scope>NUCLEOTIDE SEQUENCE [LARGE SCALE GENOMIC DNA]</scope>
    <source>
        <strain evidence="12 13">VCU_M1</strain>
    </source>
</reference>
<evidence type="ECO:0000313" key="13">
    <source>
        <dbReference type="Proteomes" id="UP000030066"/>
    </source>
</evidence>
<dbReference type="InterPro" id="IPR023459">
    <property type="entry name" value="Tscrpt_elong_fac_GreA/B_fam"/>
</dbReference>
<dbReference type="HAMAP" id="MF_00105">
    <property type="entry name" value="GreA_GreB"/>
    <property type="match status" value="1"/>
</dbReference>
<dbReference type="HOGENOM" id="CLU_101379_2_0_14"/>
<evidence type="ECO:0000313" key="12">
    <source>
        <dbReference type="EMBL" id="AIV03598.1"/>
    </source>
</evidence>
<organism evidence="12 13">
    <name type="scientific">Candidatus Malacoplasma girerdii</name>
    <dbReference type="NCBI Taxonomy" id="1318617"/>
    <lineage>
        <taxon>Bacteria</taxon>
        <taxon>Bacillati</taxon>
        <taxon>Mycoplasmatota</taxon>
        <taxon>Mycoplasmoidales</taxon>
        <taxon>Mycoplasmoidaceae</taxon>
        <taxon>Malacoplasma</taxon>
    </lineage>
</organism>
<dbReference type="Gene3D" id="1.10.287.180">
    <property type="entry name" value="Transcription elongation factor, GreA/GreB, N-terminal domain"/>
    <property type="match status" value="1"/>
</dbReference>
<dbReference type="PIRSF" id="PIRSF006092">
    <property type="entry name" value="GreA_GreB"/>
    <property type="match status" value="1"/>
</dbReference>
<feature type="coiled-coil region" evidence="8">
    <location>
        <begin position="55"/>
        <end position="85"/>
    </location>
</feature>
<dbReference type="InterPro" id="IPR028624">
    <property type="entry name" value="Tscrpt_elong_fac_GreA/B"/>
</dbReference>
<evidence type="ECO:0000256" key="1">
    <source>
        <dbReference type="ARBA" id="ARBA00008213"/>
    </source>
</evidence>
<dbReference type="PANTHER" id="PTHR30437:SF4">
    <property type="entry name" value="TRANSCRIPTION ELONGATION FACTOR GREA"/>
    <property type="match status" value="1"/>
</dbReference>
<dbReference type="InterPro" id="IPR001437">
    <property type="entry name" value="Tscrpt_elong_fac_GreA/B_C"/>
</dbReference>
<dbReference type="Pfam" id="PF03449">
    <property type="entry name" value="GreA_GreB_N"/>
    <property type="match status" value="1"/>
</dbReference>
<evidence type="ECO:0000259" key="10">
    <source>
        <dbReference type="Pfam" id="PF01272"/>
    </source>
</evidence>
<dbReference type="PROSITE" id="PS00829">
    <property type="entry name" value="GREAB_1"/>
    <property type="match status" value="1"/>
</dbReference>
<dbReference type="GO" id="GO:0032784">
    <property type="term" value="P:regulation of DNA-templated transcription elongation"/>
    <property type="evidence" value="ECO:0007669"/>
    <property type="project" value="UniProtKB-UniRule"/>
</dbReference>
<dbReference type="Pfam" id="PF01272">
    <property type="entry name" value="GreA_GreB"/>
    <property type="match status" value="1"/>
</dbReference>
<evidence type="ECO:0000256" key="9">
    <source>
        <dbReference type="RuleBase" id="RU000556"/>
    </source>
</evidence>
<gene>
    <name evidence="8 12" type="primary">greA</name>
    <name evidence="12" type="ORF">MGM1_2210</name>
</gene>
<keyword evidence="12" id="KW-0648">Protein biosynthesis</keyword>
<dbReference type="GO" id="GO:0003677">
    <property type="term" value="F:DNA binding"/>
    <property type="evidence" value="ECO:0007669"/>
    <property type="project" value="UniProtKB-UniRule"/>
</dbReference>
<evidence type="ECO:0000256" key="5">
    <source>
        <dbReference type="ARBA" id="ARBA00023163"/>
    </source>
</evidence>
<dbReference type="InterPro" id="IPR036805">
    <property type="entry name" value="Tscrpt_elong_fac_GreA/B_N_sf"/>
</dbReference>
<dbReference type="AlphaFoldDB" id="A0A097SSM6"/>
<dbReference type="InterPro" id="IPR006359">
    <property type="entry name" value="Tscrpt_elong_fac_GreA"/>
</dbReference>
<evidence type="ECO:0000256" key="7">
    <source>
        <dbReference type="ARBA" id="ARBA00030776"/>
    </source>
</evidence>
<keyword evidence="4 8" id="KW-0238">DNA-binding</keyword>
<dbReference type="NCBIfam" id="NF001263">
    <property type="entry name" value="PRK00226.1-4"/>
    <property type="match status" value="1"/>
</dbReference>
<dbReference type="InterPro" id="IPR036953">
    <property type="entry name" value="GreA/GreB_C_sf"/>
</dbReference>
<dbReference type="InterPro" id="IPR022691">
    <property type="entry name" value="Tscrpt_elong_fac_GreA/B_N"/>
</dbReference>
<dbReference type="SUPFAM" id="SSF54534">
    <property type="entry name" value="FKBP-like"/>
    <property type="match status" value="1"/>
</dbReference>
<dbReference type="Gene3D" id="3.10.50.30">
    <property type="entry name" value="Transcription elongation factor, GreA/GreB, C-terminal domain"/>
    <property type="match status" value="1"/>
</dbReference>
<dbReference type="PANTHER" id="PTHR30437">
    <property type="entry name" value="TRANSCRIPTION ELONGATION FACTOR GREA"/>
    <property type="match status" value="1"/>
</dbReference>
<evidence type="ECO:0000256" key="3">
    <source>
        <dbReference type="ARBA" id="ARBA00023015"/>
    </source>
</evidence>
<dbReference type="eggNOG" id="COG0782">
    <property type="taxonomic scope" value="Bacteria"/>
</dbReference>
<evidence type="ECO:0000259" key="11">
    <source>
        <dbReference type="Pfam" id="PF03449"/>
    </source>
</evidence>
<dbReference type="GO" id="GO:0003746">
    <property type="term" value="F:translation elongation factor activity"/>
    <property type="evidence" value="ECO:0007669"/>
    <property type="project" value="UniProtKB-KW"/>
</dbReference>
<evidence type="ECO:0000256" key="8">
    <source>
        <dbReference type="HAMAP-Rule" id="MF_00105"/>
    </source>
</evidence>
<dbReference type="InterPro" id="IPR018151">
    <property type="entry name" value="TF_GreA/GreB_CS"/>
</dbReference>
<dbReference type="STRING" id="1318617.MGM1_2210"/>
<sequence>MQSKPIEQNKILLSRDGLKKVQSELRELIDVKRPAIIKAIQEAREQGDLSENADYDAAKNQQGEIENRIAELKNIINKAEIIEENTSTTGTKVKIGSRVQILDLSDNEYYTYHIVGEVEADPDNNKISNQSPLAKSMLNKSVSSTIEVHGVENPYKIKILKIEN</sequence>
<dbReference type="GO" id="GO:0070063">
    <property type="term" value="F:RNA polymerase binding"/>
    <property type="evidence" value="ECO:0007669"/>
    <property type="project" value="InterPro"/>
</dbReference>
<evidence type="ECO:0000256" key="2">
    <source>
        <dbReference type="ARBA" id="ARBA00013729"/>
    </source>
</evidence>
<feature type="domain" description="Transcription elongation factor GreA/GreB C-terminal" evidence="10">
    <location>
        <begin position="91"/>
        <end position="163"/>
    </location>
</feature>
<keyword evidence="13" id="KW-1185">Reference proteome</keyword>
<dbReference type="Proteomes" id="UP000030066">
    <property type="component" value="Chromosome"/>
</dbReference>